<dbReference type="Gene3D" id="2.40.128.340">
    <property type="match status" value="1"/>
</dbReference>
<dbReference type="Gene3D" id="2.180.10.10">
    <property type="entry name" value="RHS repeat-associated core"/>
    <property type="match status" value="1"/>
</dbReference>
<keyword evidence="6" id="KW-0472">Membrane</keyword>
<dbReference type="NCBIfam" id="TIGR03696">
    <property type="entry name" value="Rhs_assc_core"/>
    <property type="match status" value="1"/>
</dbReference>
<dbReference type="SUPFAM" id="SSF69318">
    <property type="entry name" value="Integrin alpha N-terminal domain"/>
    <property type="match status" value="1"/>
</dbReference>
<feature type="region of interest" description="Disordered" evidence="5">
    <location>
        <begin position="71"/>
        <end position="122"/>
    </location>
</feature>
<sequence>MKILIAPILILFSLGLQPSNAQQKGDTTRKKNDTTKTTVAQITELKFNKGETPVFKTDTLNLQLKKPKGSKILNASKNVEYPPGDPIDPTDPGDPPIDPVDPVDPGDPGNPPTSGSGVDAGRMAGGLDVSPTGAATYSIPLTLPPGLGKVVPQISVVYNSQAGNGTLGIGWNLSGLSAITRISATTFHDGFIGSTYWDSKDRFALDGQRLILKSGTYGGDGAEYQTESYSNIRIFSRGESGIGPDYFEVLMPDGSKAFYGLGGASETNMTWAITYSENPLGARISYYYNLSNNSLSISRIEYGSLGNAAGINKILFNYGYGSHGEQSYSGGTQSYNSSLLNKISVIANGNGFRNYHLSYNTVADLNYQRITAIQEYNGDETRMLQPVYFTYGGTGAVIPSSTISNFGISNIAATNSEVVTADFTGNGTMDLLWYNKTDKTKFYAFYDMVPNGSNYQWGAQVNTGAFTDIFPATWLTWNEKIIPGQGMLVVKKPSSNSYLFDMYSSGTVSPVYHQYNKVWDNTPVGPNYYSDCDFQEHTGVPLNMKFVSGDFNGDGLTDLIAVSEALTVTGESMEYYYDPYDDRASYYYCDQKLNYVTSSAYFINMDRRVTSNFVVSLGALSQFYINGEQLYTGDYNGDGKTDILHIRSGSMYVYSMNAINALELLWYTNDSRIALDRPILQGDYNGDGKMDIMFSTGNNSLFATFISTGMAFLKHEQSQPFNNAAPYWSPGAGSGYEVLRQYYLVANDVDGDGKTDIIRAETVTQNGVNGGTINLNIYHNLGVPSAGSAPGFGSSYSMSQFTNLKHNPIPLFLSPNNINYRPEFGFISDGTISLFKFQKEFRREVQVTGIAQDGINYSLTYNELNGTQGNQFSPVYEGGTNQIYPYIDHSILQGVYAVSKITRTYNGGQVSQVFNYKNAVSHAGGLGFLGFGELTRSNWHIDENDNNRIFETNIFDPQLRGALIRSFTSKSTYISPSIKYLALTTTSSSDGATLSDYIKRADQAYSSQLLANKVFVNVPVGTLEKDMLSGTFLSNILEYDGYYNLSKSTLNLNGAGSKISEATYDNNPSANYIGRLLTSKITNNNSSDSFSTEEQYAYSGFLPVQVKKKGNGTGWITDFFEYDVFGNVIQKITAEPGGAQRTTSMSYDPTGRFRISATNIEGMKLTSTYDNSTGSVLSVTNPYGQTSTTTYDAWGRVVSNTDFQGKSTTRSYTASLLGGVTTTEVNQEGSSVTTFVNVFGQKTGGYSKTIFGNYVGTAIEYDIYGRLYRESEPAQSGSANQWNYTSYDGYGRVNQTISFTGKTTNYSYSGVNVTVNDGTKSVTTTKNAMGQIVRVQDPGGTIDYQYYANGNIKLSDYSGIAQAQEQDGWGRKTKLIDPSAGIYEYQYDGWGQLIKESTPKGVTDITYDAQGKILKKKLTGDNTLMESDYTYDPTTKMLIGISMTNSDGNNTNYSYSYDSEMRLSSVVEDNLHARFTKNFTYDSFGRPSTESYEAKNKANNITANKTIEFQYQNGELLQTTLQGTGQIIWKVSAVDGKGNMTEAMQGTALKNTSQYDNYGLPQTSLLENVSSTPVTLMNLGYSFNAQRGLLNSRTNSVFNWSESFSYDTQNRLRGFNDNHGNNTQEYDDRGRITDNSQLGSYSYDGNTYRQSELLLNSGANPYYQNDRPLQQISFNAFKSPVDITEQGKERISFQYNASMGRAHMYFGDEQGDKMLRRYRRHYSEDGGMEITNDIITGQTSFIFYLTGDAYSAPAIWKEIHGSGQNIQSLYYLHRDYLGSIVMVTDDQGSVVEKRQFDAWGNIVKLQDGAGNNLSAFLILDRGYTGHEHLLGVGLINMNGRLYDPKLHRFLSPDNFIQDPYNTQNYNRYAYAMNNPLMFTDPNGEFLHLIIGAFIGGFVNWIANGAEFSWKGLGYFGVGAIAGALGAGVGAGVSSALAGTGFGAGFVGAGTVGAIGSGFLSGFTVGAAAGAAGGFAGGLGNGLIGGESFGRALGSGLKNGAWGAIGGGLVGGIAGGVDAALDGRDFWSGSGESYHELRSSIQSADGQYSSTADLRADYQQNIASRDGMRLEDIETKLKTSLSRADNTNVGSQYSVGDDGVIYGKNGHTVAGLTIPRYEGTFASKLVGTRIVIAPYVKSMDLPYRVMIIKHEMMHAWHNTFSSASIMNRYSERATSAYSLAFAKSYGLYSTWIDGSRSLVGHYPRTFSWRRFAQIIPLWINP</sequence>
<evidence type="ECO:0000256" key="3">
    <source>
        <dbReference type="ARBA" id="ARBA00022729"/>
    </source>
</evidence>
<keyword evidence="6" id="KW-0812">Transmembrane</keyword>
<evidence type="ECO:0000313" key="9">
    <source>
        <dbReference type="Proteomes" id="UP000198836"/>
    </source>
</evidence>
<dbReference type="InterPro" id="IPR022385">
    <property type="entry name" value="Rhs_assc_core"/>
</dbReference>
<feature type="chain" id="PRO_5011520586" evidence="7">
    <location>
        <begin position="22"/>
        <end position="2220"/>
    </location>
</feature>
<feature type="region of interest" description="Disordered" evidence="5">
    <location>
        <begin position="1617"/>
        <end position="1637"/>
    </location>
</feature>
<keyword evidence="9" id="KW-1185">Reference proteome</keyword>
<dbReference type="InterPro" id="IPR006530">
    <property type="entry name" value="YD"/>
</dbReference>
<evidence type="ECO:0000256" key="2">
    <source>
        <dbReference type="ARBA" id="ARBA00022525"/>
    </source>
</evidence>
<evidence type="ECO:0000256" key="7">
    <source>
        <dbReference type="SAM" id="SignalP"/>
    </source>
</evidence>
<dbReference type="Proteomes" id="UP000198836">
    <property type="component" value="Unassembled WGS sequence"/>
</dbReference>
<comment type="subcellular location">
    <subcellularLocation>
        <location evidence="1">Secreted</location>
    </subcellularLocation>
</comment>
<dbReference type="OrthoDB" id="6225685at2"/>
<organism evidence="8 9">
    <name type="scientific">Pedobacter suwonensis</name>
    <dbReference type="NCBI Taxonomy" id="332999"/>
    <lineage>
        <taxon>Bacteria</taxon>
        <taxon>Pseudomonadati</taxon>
        <taxon>Bacteroidota</taxon>
        <taxon>Sphingobacteriia</taxon>
        <taxon>Sphingobacteriales</taxon>
        <taxon>Sphingobacteriaceae</taxon>
        <taxon>Pedobacter</taxon>
    </lineage>
</organism>
<dbReference type="RefSeq" id="WP_134204232.1">
    <property type="nucleotide sequence ID" value="NZ_FOJM01000016.1"/>
</dbReference>
<evidence type="ECO:0000256" key="6">
    <source>
        <dbReference type="SAM" id="Phobius"/>
    </source>
</evidence>
<evidence type="ECO:0000256" key="1">
    <source>
        <dbReference type="ARBA" id="ARBA00004613"/>
    </source>
</evidence>
<dbReference type="GO" id="GO:0005737">
    <property type="term" value="C:cytoplasm"/>
    <property type="evidence" value="ECO:0007669"/>
    <property type="project" value="InterPro"/>
</dbReference>
<evidence type="ECO:0000313" key="8">
    <source>
        <dbReference type="EMBL" id="SFA56511.1"/>
    </source>
</evidence>
<dbReference type="Pfam" id="PF13517">
    <property type="entry name" value="FG-GAP_3"/>
    <property type="match status" value="1"/>
</dbReference>
<dbReference type="PANTHER" id="PTHR32305:SF15">
    <property type="entry name" value="PROTEIN RHSA-RELATED"/>
    <property type="match status" value="1"/>
</dbReference>
<feature type="signal peptide" evidence="7">
    <location>
        <begin position="1"/>
        <end position="21"/>
    </location>
</feature>
<proteinExistence type="predicted"/>
<dbReference type="InterPro" id="IPR050708">
    <property type="entry name" value="T6SS_VgrG/RHS"/>
</dbReference>
<dbReference type="InterPro" id="IPR028994">
    <property type="entry name" value="Integrin_alpha_N"/>
</dbReference>
<gene>
    <name evidence="8" type="ORF">SAMN04488511_11620</name>
</gene>
<feature type="transmembrane region" description="Helical" evidence="6">
    <location>
        <begin position="1885"/>
        <end position="1902"/>
    </location>
</feature>
<dbReference type="InterPro" id="IPR013517">
    <property type="entry name" value="FG-GAP"/>
</dbReference>
<keyword evidence="4" id="KW-0843">Virulence</keyword>
<dbReference type="NCBIfam" id="TIGR01643">
    <property type="entry name" value="YD_repeat_2x"/>
    <property type="match status" value="1"/>
</dbReference>
<dbReference type="STRING" id="332999.SAMN04488511_11620"/>
<name>A0A1I0TXF5_9SPHI</name>
<dbReference type="EMBL" id="FOJM01000016">
    <property type="protein sequence ID" value="SFA56511.1"/>
    <property type="molecule type" value="Genomic_DNA"/>
</dbReference>
<dbReference type="InterPro" id="IPR003284">
    <property type="entry name" value="Sal_SpvB"/>
</dbReference>
<keyword evidence="2" id="KW-0964">Secreted</keyword>
<accession>A0A1I0TXF5</accession>
<protein>
    <submittedName>
        <fullName evidence="8">RHS repeat-associated core domain-containing protein</fullName>
    </submittedName>
</protein>
<feature type="transmembrane region" description="Helical" evidence="6">
    <location>
        <begin position="1914"/>
        <end position="1937"/>
    </location>
</feature>
<dbReference type="PANTHER" id="PTHR32305">
    <property type="match status" value="1"/>
</dbReference>
<evidence type="ECO:0000256" key="5">
    <source>
        <dbReference type="SAM" id="MobiDB-lite"/>
    </source>
</evidence>
<reference evidence="9" key="1">
    <citation type="submission" date="2016-10" db="EMBL/GenBank/DDBJ databases">
        <authorList>
            <person name="Varghese N."/>
            <person name="Submissions S."/>
        </authorList>
    </citation>
    <scope>NUCLEOTIDE SEQUENCE [LARGE SCALE GENOMIC DNA]</scope>
    <source>
        <strain evidence="9">DSM 18130</strain>
    </source>
</reference>
<keyword evidence="6" id="KW-1133">Transmembrane helix</keyword>
<evidence type="ECO:0000256" key="4">
    <source>
        <dbReference type="ARBA" id="ARBA00023026"/>
    </source>
</evidence>
<feature type="transmembrane region" description="Helical" evidence="6">
    <location>
        <begin position="1943"/>
        <end position="1968"/>
    </location>
</feature>
<keyword evidence="3 7" id="KW-0732">Signal</keyword>
<dbReference type="GO" id="GO:0005576">
    <property type="term" value="C:extracellular region"/>
    <property type="evidence" value="ECO:0007669"/>
    <property type="project" value="UniProtKB-SubCell"/>
</dbReference>
<dbReference type="Pfam" id="PF03534">
    <property type="entry name" value="SpvB"/>
    <property type="match status" value="1"/>
</dbReference>